<dbReference type="WBParaSite" id="Pan_g4605.t1">
    <property type="protein sequence ID" value="Pan_g4605.t1"/>
    <property type="gene ID" value="Pan_g4605"/>
</dbReference>
<dbReference type="InterPro" id="IPR016187">
    <property type="entry name" value="CTDL_fold"/>
</dbReference>
<dbReference type="InterPro" id="IPR016186">
    <property type="entry name" value="C-type_lectin-like/link_sf"/>
</dbReference>
<evidence type="ECO:0000256" key="1">
    <source>
        <dbReference type="SAM" id="MobiDB-lite"/>
    </source>
</evidence>
<organism evidence="4 5">
    <name type="scientific">Panagrellus redivivus</name>
    <name type="common">Microworm</name>
    <dbReference type="NCBI Taxonomy" id="6233"/>
    <lineage>
        <taxon>Eukaryota</taxon>
        <taxon>Metazoa</taxon>
        <taxon>Ecdysozoa</taxon>
        <taxon>Nematoda</taxon>
        <taxon>Chromadorea</taxon>
        <taxon>Rhabditida</taxon>
        <taxon>Tylenchina</taxon>
        <taxon>Panagrolaimomorpha</taxon>
        <taxon>Panagrolaimoidea</taxon>
        <taxon>Panagrolaimidae</taxon>
        <taxon>Panagrellus</taxon>
    </lineage>
</organism>
<feature type="domain" description="C-type lectin" evidence="3">
    <location>
        <begin position="112"/>
        <end position="211"/>
    </location>
</feature>
<dbReference type="Pfam" id="PF00059">
    <property type="entry name" value="Lectin_C"/>
    <property type="match status" value="1"/>
</dbReference>
<dbReference type="InterPro" id="IPR001304">
    <property type="entry name" value="C-type_lectin-like"/>
</dbReference>
<dbReference type="PROSITE" id="PS50041">
    <property type="entry name" value="C_TYPE_LECTIN_2"/>
    <property type="match status" value="1"/>
</dbReference>
<dbReference type="AlphaFoldDB" id="A0A7E4VYZ3"/>
<dbReference type="SMART" id="SM00034">
    <property type="entry name" value="CLECT"/>
    <property type="match status" value="1"/>
</dbReference>
<keyword evidence="2" id="KW-0732">Signal</keyword>
<accession>A0A7E4VYZ3</accession>
<proteinExistence type="predicted"/>
<feature type="signal peptide" evidence="2">
    <location>
        <begin position="1"/>
        <end position="20"/>
    </location>
</feature>
<reference evidence="4" key="1">
    <citation type="journal article" date="2013" name="Genetics">
        <title>The draft genome and transcriptome of Panagrellus redivivus are shaped by the harsh demands of a free-living lifestyle.</title>
        <authorList>
            <person name="Srinivasan J."/>
            <person name="Dillman A.R."/>
            <person name="Macchietto M.G."/>
            <person name="Heikkinen L."/>
            <person name="Lakso M."/>
            <person name="Fracchia K.M."/>
            <person name="Antoshechkin I."/>
            <person name="Mortazavi A."/>
            <person name="Wong G."/>
            <person name="Sternberg P.W."/>
        </authorList>
    </citation>
    <scope>NUCLEOTIDE SEQUENCE [LARGE SCALE GENOMIC DNA]</scope>
    <source>
        <strain evidence="4">MT8872</strain>
    </source>
</reference>
<reference evidence="5" key="2">
    <citation type="submission" date="2020-10" db="UniProtKB">
        <authorList>
            <consortium name="WormBaseParasite"/>
        </authorList>
    </citation>
    <scope>IDENTIFICATION</scope>
</reference>
<evidence type="ECO:0000313" key="5">
    <source>
        <dbReference type="WBParaSite" id="Pan_g4605.t1"/>
    </source>
</evidence>
<evidence type="ECO:0000256" key="2">
    <source>
        <dbReference type="SAM" id="SignalP"/>
    </source>
</evidence>
<protein>
    <submittedName>
        <fullName evidence="5">C-type lectin domain-containing protein</fullName>
    </submittedName>
</protein>
<dbReference type="CDD" id="cd00037">
    <property type="entry name" value="CLECT"/>
    <property type="match status" value="1"/>
</dbReference>
<dbReference type="InterPro" id="IPR050111">
    <property type="entry name" value="C-type_lectin/snaclec_domain"/>
</dbReference>
<evidence type="ECO:0000259" key="3">
    <source>
        <dbReference type="PROSITE" id="PS50041"/>
    </source>
</evidence>
<dbReference type="Proteomes" id="UP000492821">
    <property type="component" value="Unassembled WGS sequence"/>
</dbReference>
<feature type="chain" id="PRO_5028917131" evidence="2">
    <location>
        <begin position="21"/>
        <end position="245"/>
    </location>
</feature>
<feature type="compositionally biased region" description="Low complexity" evidence="1">
    <location>
        <begin position="43"/>
        <end position="74"/>
    </location>
</feature>
<keyword evidence="4" id="KW-1185">Reference proteome</keyword>
<evidence type="ECO:0000313" key="4">
    <source>
        <dbReference type="Proteomes" id="UP000492821"/>
    </source>
</evidence>
<feature type="compositionally biased region" description="Polar residues" evidence="1">
    <location>
        <begin position="79"/>
        <end position="91"/>
    </location>
</feature>
<feature type="region of interest" description="Disordered" evidence="1">
    <location>
        <begin position="22"/>
        <end position="102"/>
    </location>
</feature>
<dbReference type="PANTHER" id="PTHR22803">
    <property type="entry name" value="MANNOSE, PHOSPHOLIPASE, LECTIN RECEPTOR RELATED"/>
    <property type="match status" value="1"/>
</dbReference>
<dbReference type="SUPFAM" id="SSF56436">
    <property type="entry name" value="C-type lectin-like"/>
    <property type="match status" value="1"/>
</dbReference>
<dbReference type="Gene3D" id="3.10.100.10">
    <property type="entry name" value="Mannose-Binding Protein A, subunit A"/>
    <property type="match status" value="1"/>
</dbReference>
<sequence length="245" mass="26411">MSFVNFLCILLVFGAVTVGAAPSGTSKDSAPEAPPHSTTVTKPAPTHSSTVTTPAPTHSTTVTTPAPTHSTTVTKPAPTHSTTVTKPAPSNSKDDPTTASPLPKCAPKFSLHGDYCYSFTVQRSISFDDALIACEEQNATLTSVRSDGEHNFIVDMVQQPEIIGATFFIGALFNENIGKWTWIDHKDVFGYWPPMALPPGMEPDMSIKKNWMAYDTSYGDSHHPLLYSFPSTAGGYICKYKLGDH</sequence>
<name>A0A7E4VYZ3_PANRE</name>